<dbReference type="GO" id="GO:0071973">
    <property type="term" value="P:bacterial-type flagellum-dependent cell motility"/>
    <property type="evidence" value="ECO:0007669"/>
    <property type="project" value="TreeGrafter"/>
</dbReference>
<dbReference type="PANTHER" id="PTHR30288:SF0">
    <property type="entry name" value="FLAGELLAR HOOK-ASSOCIATED PROTEIN 2"/>
    <property type="match status" value="1"/>
</dbReference>
<evidence type="ECO:0000313" key="3">
    <source>
        <dbReference type="Proteomes" id="UP000001477"/>
    </source>
</evidence>
<dbReference type="STRING" id="515619.EUBREC_0369"/>
<dbReference type="GO" id="GO:0007155">
    <property type="term" value="P:cell adhesion"/>
    <property type="evidence" value="ECO:0007669"/>
    <property type="project" value="InterPro"/>
</dbReference>
<dbReference type="KEGG" id="ere:EUBREC_0369"/>
<dbReference type="Pfam" id="PF07195">
    <property type="entry name" value="FliD_C"/>
    <property type="match status" value="1"/>
</dbReference>
<reference evidence="2 3" key="1">
    <citation type="journal article" date="2009" name="Proc. Natl. Acad. Sci. U.S.A.">
        <title>Characterizing a model human gut microbiota composed of members of its two dominant bacterial phyla.</title>
        <authorList>
            <person name="Mahowald M.A."/>
            <person name="Rey F.E."/>
            <person name="Seedorf H."/>
            <person name="Turnbaugh P.J."/>
            <person name="Fulton R.S."/>
            <person name="Wollam A."/>
            <person name="Shah N."/>
            <person name="Wang C."/>
            <person name="Magrini V."/>
            <person name="Wilson R.K."/>
            <person name="Cantarel B.L."/>
            <person name="Coutinho P.M."/>
            <person name="Henrissat B."/>
            <person name="Crock L.W."/>
            <person name="Russell A."/>
            <person name="Verberkmoes N.C."/>
            <person name="Hettich R.L."/>
            <person name="Gordon J.I."/>
        </authorList>
    </citation>
    <scope>NUCLEOTIDE SEQUENCE [LARGE SCALE GENOMIC DNA]</scope>
    <source>
        <strain evidence="3">ATCC 33656 / DSM 3377 / JCM 17463 / KCTC 5835 / LMG 30912 / VPI 0990</strain>
    </source>
</reference>
<feature type="domain" description="Flagellar hook-associated protein 2 C-terminal" evidence="1">
    <location>
        <begin position="252"/>
        <end position="323"/>
    </location>
</feature>
<dbReference type="Proteomes" id="UP000001477">
    <property type="component" value="Chromosome"/>
</dbReference>
<dbReference type="AlphaFoldDB" id="C4ZB85"/>
<sequence>MKGGVFMAKIDSAYAYYASTYANKEVSRYDSHKKSDLRKIYNRIIKTNKESPLYKISNMSEAKKYAIDIKESSKAILNAVDSLSDKYAGSSDSFQKKVAESSNEDAVGVRYVGDGSENKGADGFDIEVRQLAAPQVNTGSYLDSKALSFIPGSYSFDINTNASSYEFQFGVSTGETNGEVQDKLKRLINASGLGIEADIVHDDSGKAALQLTSMQTGLSETEDSLFSVAPSANAESISMMKQLGIDKVSSPAHNSDFSLNGTAHSSLSNTFTINNTFELTLKKPTTDTGAAAIGFKANSDAVADNVQTLVDAYNKMIDVADDYSVNDSADATRLLRDISSITKGSQSKLSYIGLMTDDDGKLTIDRDILAGALSPDRADDTFNTLTALKDAIGDKANSVTVNPMNYVQKVVVAYKNPGHNFNTPYISSIYSGMMLDSYA</sequence>
<proteinExistence type="predicted"/>
<dbReference type="EMBL" id="CP001107">
    <property type="protein sequence ID" value="ACR74160.1"/>
    <property type="molecule type" value="Genomic_DNA"/>
</dbReference>
<accession>C4ZB85</accession>
<dbReference type="GO" id="GO:0009421">
    <property type="term" value="C:bacterial-type flagellum filament cap"/>
    <property type="evidence" value="ECO:0007669"/>
    <property type="project" value="InterPro"/>
</dbReference>
<dbReference type="PaxDb" id="515619-EUBREC_0369"/>
<evidence type="ECO:0000313" key="2">
    <source>
        <dbReference type="EMBL" id="ACR74160.1"/>
    </source>
</evidence>
<dbReference type="HOGENOM" id="CLU_629687_0_0_9"/>
<dbReference type="InterPro" id="IPR040026">
    <property type="entry name" value="FliD"/>
</dbReference>
<name>C4ZB85_AGARV</name>
<protein>
    <recommendedName>
        <fullName evidence="1">Flagellar hook-associated protein 2 C-terminal domain-containing protein</fullName>
    </recommendedName>
</protein>
<gene>
    <name evidence="2" type="ordered locus">EUBREC_0369</name>
</gene>
<evidence type="ECO:0000259" key="1">
    <source>
        <dbReference type="Pfam" id="PF07195"/>
    </source>
</evidence>
<organism evidence="2 3">
    <name type="scientific">Agathobacter rectalis (strain ATCC 33656 / DSM 3377 / JCM 17463 / KCTC 5835 / VPI 0990)</name>
    <name type="common">Eubacterium rectale</name>
    <dbReference type="NCBI Taxonomy" id="515619"/>
    <lineage>
        <taxon>Bacteria</taxon>
        <taxon>Bacillati</taxon>
        <taxon>Bacillota</taxon>
        <taxon>Clostridia</taxon>
        <taxon>Lachnospirales</taxon>
        <taxon>Lachnospiraceae</taxon>
        <taxon>Agathobacter</taxon>
    </lineage>
</organism>
<dbReference type="InterPro" id="IPR010809">
    <property type="entry name" value="FliD_C"/>
</dbReference>
<dbReference type="PANTHER" id="PTHR30288">
    <property type="entry name" value="FLAGELLAR CAP/ASSEMBLY PROTEIN FLID"/>
    <property type="match status" value="1"/>
</dbReference>